<dbReference type="EMBL" id="CM000650">
    <property type="protein sequence ID" value="EED88627.1"/>
    <property type="molecule type" value="Genomic_DNA"/>
</dbReference>
<feature type="compositionally biased region" description="Polar residues" evidence="1">
    <location>
        <begin position="89"/>
        <end position="100"/>
    </location>
</feature>
<feature type="compositionally biased region" description="Polar residues" evidence="1">
    <location>
        <begin position="9"/>
        <end position="32"/>
    </location>
</feature>
<dbReference type="PaxDb" id="35128-Thaps10229"/>
<dbReference type="GeneID" id="7450278"/>
<feature type="compositionally biased region" description="Low complexity" evidence="1">
    <location>
        <begin position="67"/>
        <end position="87"/>
    </location>
</feature>
<feature type="region of interest" description="Disordered" evidence="1">
    <location>
        <begin position="55"/>
        <end position="100"/>
    </location>
</feature>
<feature type="region of interest" description="Disordered" evidence="1">
    <location>
        <begin position="129"/>
        <end position="150"/>
    </location>
</feature>
<dbReference type="AlphaFoldDB" id="B8CDA8"/>
<feature type="compositionally biased region" description="Pro residues" evidence="1">
    <location>
        <begin position="137"/>
        <end position="148"/>
    </location>
</feature>
<sequence length="338" mass="37867">MTDPHQRSFARSLSSIHMRSSRNGNDGNDQQCTKKIFNRRSSVDALRSTTVMMVPPPVHHRRRASTLSREVSSATSLSRSSSPVLVSKLHQSSPPKYSSTLHSPKLHLYQLYDENIIIDLPFPQPGERSFGRTSAVPVPPPAVVPRGPPCRRHSMMESTKEVLDNDYQHNKVKLATPRRPRRHSLVDMKEISRREYILGEAARSPHHMTIPSTQQEAVDSTTALKNGDFCFVNRSDGSWTYAIVSSKSEECIVFGMCDAGYTKMIKKSHWGYLVRRVSMEVLLENEKRNGNDNDHDVAVDAPRSVPIEASKQHQVPTISFVNSCDDDDCSSLSSASVL</sequence>
<dbReference type="KEGG" id="tps:THAPSDRAFT_10229"/>
<dbReference type="InParanoid" id="B8CDA8"/>
<keyword evidence="3" id="KW-1185">Reference proteome</keyword>
<organism evidence="2 3">
    <name type="scientific">Thalassiosira pseudonana</name>
    <name type="common">Marine diatom</name>
    <name type="synonym">Cyclotella nana</name>
    <dbReference type="NCBI Taxonomy" id="35128"/>
    <lineage>
        <taxon>Eukaryota</taxon>
        <taxon>Sar</taxon>
        <taxon>Stramenopiles</taxon>
        <taxon>Ochrophyta</taxon>
        <taxon>Bacillariophyta</taxon>
        <taxon>Coscinodiscophyceae</taxon>
        <taxon>Thalassiosirophycidae</taxon>
        <taxon>Thalassiosirales</taxon>
        <taxon>Thalassiosiraceae</taxon>
        <taxon>Thalassiosira</taxon>
    </lineage>
</organism>
<evidence type="ECO:0000313" key="2">
    <source>
        <dbReference type="EMBL" id="EED88627.1"/>
    </source>
</evidence>
<evidence type="ECO:0000256" key="1">
    <source>
        <dbReference type="SAM" id="MobiDB-lite"/>
    </source>
</evidence>
<protein>
    <submittedName>
        <fullName evidence="2">Uncharacterized protein</fullName>
    </submittedName>
</protein>
<dbReference type="RefSeq" id="XP_002294272.1">
    <property type="nucleotide sequence ID" value="XM_002294236.1"/>
</dbReference>
<proteinExistence type="predicted"/>
<reference evidence="2 3" key="1">
    <citation type="journal article" date="2004" name="Science">
        <title>The genome of the diatom Thalassiosira pseudonana: ecology, evolution, and metabolism.</title>
        <authorList>
            <person name="Armbrust E.V."/>
            <person name="Berges J.A."/>
            <person name="Bowler C."/>
            <person name="Green B.R."/>
            <person name="Martinez D."/>
            <person name="Putnam N.H."/>
            <person name="Zhou S."/>
            <person name="Allen A.E."/>
            <person name="Apt K.E."/>
            <person name="Bechner M."/>
            <person name="Brzezinski M.A."/>
            <person name="Chaal B.K."/>
            <person name="Chiovitti A."/>
            <person name="Davis A.K."/>
            <person name="Demarest M.S."/>
            <person name="Detter J.C."/>
            <person name="Glavina T."/>
            <person name="Goodstein D."/>
            <person name="Hadi M.Z."/>
            <person name="Hellsten U."/>
            <person name="Hildebrand M."/>
            <person name="Jenkins B.D."/>
            <person name="Jurka J."/>
            <person name="Kapitonov V.V."/>
            <person name="Kroger N."/>
            <person name="Lau W.W."/>
            <person name="Lane T.W."/>
            <person name="Larimer F.W."/>
            <person name="Lippmeier J.C."/>
            <person name="Lucas S."/>
            <person name="Medina M."/>
            <person name="Montsant A."/>
            <person name="Obornik M."/>
            <person name="Parker M.S."/>
            <person name="Palenik B."/>
            <person name="Pazour G.J."/>
            <person name="Richardson P.M."/>
            <person name="Rynearson T.A."/>
            <person name="Saito M.A."/>
            <person name="Schwartz D.C."/>
            <person name="Thamatrakoln K."/>
            <person name="Valentin K."/>
            <person name="Vardi A."/>
            <person name="Wilkerson F.P."/>
            <person name="Rokhsar D.S."/>
        </authorList>
    </citation>
    <scope>NUCLEOTIDE SEQUENCE [LARGE SCALE GENOMIC DNA]</scope>
    <source>
        <strain evidence="2 3">CCMP1335</strain>
    </source>
</reference>
<gene>
    <name evidence="2" type="ORF">THAPSDRAFT_10229</name>
</gene>
<accession>B8CDA8</accession>
<dbReference type="Proteomes" id="UP000001449">
    <property type="component" value="Chromosome 15"/>
</dbReference>
<reference evidence="2 3" key="2">
    <citation type="journal article" date="2008" name="Nature">
        <title>The Phaeodactylum genome reveals the evolutionary history of diatom genomes.</title>
        <authorList>
            <person name="Bowler C."/>
            <person name="Allen A.E."/>
            <person name="Badger J.H."/>
            <person name="Grimwood J."/>
            <person name="Jabbari K."/>
            <person name="Kuo A."/>
            <person name="Maheswari U."/>
            <person name="Martens C."/>
            <person name="Maumus F."/>
            <person name="Otillar R.P."/>
            <person name="Rayko E."/>
            <person name="Salamov A."/>
            <person name="Vandepoele K."/>
            <person name="Beszteri B."/>
            <person name="Gruber A."/>
            <person name="Heijde M."/>
            <person name="Katinka M."/>
            <person name="Mock T."/>
            <person name="Valentin K."/>
            <person name="Verret F."/>
            <person name="Berges J.A."/>
            <person name="Brownlee C."/>
            <person name="Cadoret J.P."/>
            <person name="Chiovitti A."/>
            <person name="Choi C.J."/>
            <person name="Coesel S."/>
            <person name="De Martino A."/>
            <person name="Detter J.C."/>
            <person name="Durkin C."/>
            <person name="Falciatore A."/>
            <person name="Fournet J."/>
            <person name="Haruta M."/>
            <person name="Huysman M.J."/>
            <person name="Jenkins B.D."/>
            <person name="Jiroutova K."/>
            <person name="Jorgensen R.E."/>
            <person name="Joubert Y."/>
            <person name="Kaplan A."/>
            <person name="Kroger N."/>
            <person name="Kroth P.G."/>
            <person name="La Roche J."/>
            <person name="Lindquist E."/>
            <person name="Lommer M."/>
            <person name="Martin-Jezequel V."/>
            <person name="Lopez P.J."/>
            <person name="Lucas S."/>
            <person name="Mangogna M."/>
            <person name="McGinnis K."/>
            <person name="Medlin L.K."/>
            <person name="Montsant A."/>
            <person name="Oudot-Le Secq M.P."/>
            <person name="Napoli C."/>
            <person name="Obornik M."/>
            <person name="Parker M.S."/>
            <person name="Petit J.L."/>
            <person name="Porcel B.M."/>
            <person name="Poulsen N."/>
            <person name="Robison M."/>
            <person name="Rychlewski L."/>
            <person name="Rynearson T.A."/>
            <person name="Schmutz J."/>
            <person name="Shapiro H."/>
            <person name="Siaut M."/>
            <person name="Stanley M."/>
            <person name="Sussman M.R."/>
            <person name="Taylor A.R."/>
            <person name="Vardi A."/>
            <person name="von Dassow P."/>
            <person name="Vyverman W."/>
            <person name="Willis A."/>
            <person name="Wyrwicz L.S."/>
            <person name="Rokhsar D.S."/>
            <person name="Weissenbach J."/>
            <person name="Armbrust E.V."/>
            <person name="Green B.R."/>
            <person name="Van de Peer Y."/>
            <person name="Grigoriev I.V."/>
        </authorList>
    </citation>
    <scope>NUCLEOTIDE SEQUENCE [LARGE SCALE GENOMIC DNA]</scope>
    <source>
        <strain evidence="2 3">CCMP1335</strain>
    </source>
</reference>
<dbReference type="HOGENOM" id="CLU_822559_0_0_1"/>
<feature type="region of interest" description="Disordered" evidence="1">
    <location>
        <begin position="1"/>
        <end position="32"/>
    </location>
</feature>
<evidence type="ECO:0000313" key="3">
    <source>
        <dbReference type="Proteomes" id="UP000001449"/>
    </source>
</evidence>
<name>B8CDA8_THAPS</name>